<evidence type="ECO:0000313" key="11">
    <source>
        <dbReference type="Proteomes" id="UP000766570"/>
    </source>
</evidence>
<evidence type="ECO:0000256" key="5">
    <source>
        <dbReference type="ARBA" id="ARBA00022692"/>
    </source>
</evidence>
<dbReference type="RefSeq" id="WP_342592424.1">
    <property type="nucleotide sequence ID" value="NZ_BAAAMI010000006.1"/>
</dbReference>
<feature type="transmembrane region" description="Helical" evidence="9">
    <location>
        <begin position="366"/>
        <end position="385"/>
    </location>
</feature>
<evidence type="ECO:0000256" key="7">
    <source>
        <dbReference type="ARBA" id="ARBA00023136"/>
    </source>
</evidence>
<feature type="region of interest" description="Disordered" evidence="8">
    <location>
        <begin position="1"/>
        <end position="53"/>
    </location>
</feature>
<keyword evidence="5 9" id="KW-0812">Transmembrane</keyword>
<comment type="caution">
    <text evidence="10">The sequence shown here is derived from an EMBL/GenBank/DDBJ whole genome shotgun (WGS) entry which is preliminary data.</text>
</comment>
<feature type="transmembrane region" description="Helical" evidence="9">
    <location>
        <begin position="159"/>
        <end position="180"/>
    </location>
</feature>
<feature type="transmembrane region" description="Helical" evidence="9">
    <location>
        <begin position="307"/>
        <end position="328"/>
    </location>
</feature>
<feature type="transmembrane region" description="Helical" evidence="9">
    <location>
        <begin position="129"/>
        <end position="147"/>
    </location>
</feature>
<gene>
    <name evidence="10" type="ORF">JOF46_002182</name>
</gene>
<evidence type="ECO:0000256" key="2">
    <source>
        <dbReference type="ARBA" id="ARBA00009773"/>
    </source>
</evidence>
<dbReference type="PANTHER" id="PTHR21716:SF53">
    <property type="entry name" value="PERMEASE PERM-RELATED"/>
    <property type="match status" value="1"/>
</dbReference>
<comment type="subcellular location">
    <subcellularLocation>
        <location evidence="1">Cell membrane</location>
        <topology evidence="1">Multi-pass membrane protein</topology>
    </subcellularLocation>
</comment>
<evidence type="ECO:0000256" key="1">
    <source>
        <dbReference type="ARBA" id="ARBA00004651"/>
    </source>
</evidence>
<accession>A0ABS4WDH9</accession>
<dbReference type="PANTHER" id="PTHR21716">
    <property type="entry name" value="TRANSMEMBRANE PROTEIN"/>
    <property type="match status" value="1"/>
</dbReference>
<comment type="similarity">
    <text evidence="2">Belongs to the autoinducer-2 exporter (AI-2E) (TC 2.A.86) family.</text>
</comment>
<evidence type="ECO:0000256" key="4">
    <source>
        <dbReference type="ARBA" id="ARBA00022475"/>
    </source>
</evidence>
<dbReference type="InterPro" id="IPR002549">
    <property type="entry name" value="AI-2E-like"/>
</dbReference>
<evidence type="ECO:0000256" key="3">
    <source>
        <dbReference type="ARBA" id="ARBA00022448"/>
    </source>
</evidence>
<dbReference type="Pfam" id="PF01594">
    <property type="entry name" value="AI-2E_transport"/>
    <property type="match status" value="1"/>
</dbReference>
<proteinExistence type="inferred from homology"/>
<protein>
    <submittedName>
        <fullName evidence="10">PurR-regulated permease PerM</fullName>
    </submittedName>
</protein>
<keyword evidence="4" id="KW-1003">Cell membrane</keyword>
<reference evidence="10 11" key="1">
    <citation type="submission" date="2021-03" db="EMBL/GenBank/DDBJ databases">
        <title>Sequencing the genomes of 1000 actinobacteria strains.</title>
        <authorList>
            <person name="Klenk H.-P."/>
        </authorList>
    </citation>
    <scope>NUCLEOTIDE SEQUENCE [LARGE SCALE GENOMIC DNA]</scope>
    <source>
        <strain evidence="10 11">DSM 15454</strain>
    </source>
</reference>
<organism evidence="10 11">
    <name type="scientific">Paeniglutamicibacter psychrophenolicus</name>
    <dbReference type="NCBI Taxonomy" id="257454"/>
    <lineage>
        <taxon>Bacteria</taxon>
        <taxon>Bacillati</taxon>
        <taxon>Actinomycetota</taxon>
        <taxon>Actinomycetes</taxon>
        <taxon>Micrococcales</taxon>
        <taxon>Micrococcaceae</taxon>
        <taxon>Paeniglutamicibacter</taxon>
    </lineage>
</organism>
<feature type="transmembrane region" description="Helical" evidence="9">
    <location>
        <begin position="334"/>
        <end position="359"/>
    </location>
</feature>
<feature type="transmembrane region" description="Helical" evidence="9">
    <location>
        <begin position="252"/>
        <end position="277"/>
    </location>
</feature>
<evidence type="ECO:0000313" key="10">
    <source>
        <dbReference type="EMBL" id="MBP2374270.1"/>
    </source>
</evidence>
<feature type="transmembrane region" description="Helical" evidence="9">
    <location>
        <begin position="397"/>
        <end position="430"/>
    </location>
</feature>
<keyword evidence="7 9" id="KW-0472">Membrane</keyword>
<dbReference type="EMBL" id="JAGIOE010000001">
    <property type="protein sequence ID" value="MBP2374270.1"/>
    <property type="molecule type" value="Genomic_DNA"/>
</dbReference>
<sequence>MTTQDGDDAVPPAATGGHGPVPGAAGSDASGVPAAGEESGAGTPVPGPPARPRQWWRRILGTAQQTLDARIKPPANFGFPPEPKHEAGAGLPGADVSPTANPIAFGFLFTVGVGLALLGFFLLTNVGSLVIWIAIALFIALGLDPVVRFLVSHGTSRTVGVLLTMLALLVLAAGFIGSIIPTLTAQTAQFIERAPKLVDDFLKSELFVSLDAQYHVSDRISQEIGKFFSDTGAVGGIFGGVLGVGSVIAQGMFGALIVLVLAIYFLASLPAMQSFFYRLAPRSRRARVEELGDTITRSVGNYVMGQAFVALLNATVALILMSALGVPFAALLTLLVAMLAFIPLVGAVIAGILVSLISLTLGWQTTAIYAICYFGYLQIEAYFISPRVMQKAVSVPGAVAVISVIAGGSLLGVIGALMAIPAAAAIMLILREVFIARQDNR</sequence>
<name>A0ABS4WDH9_9MICC</name>
<feature type="region of interest" description="Disordered" evidence="8">
    <location>
        <begin position="71"/>
        <end position="93"/>
    </location>
</feature>
<evidence type="ECO:0000256" key="8">
    <source>
        <dbReference type="SAM" id="MobiDB-lite"/>
    </source>
</evidence>
<keyword evidence="3" id="KW-0813">Transport</keyword>
<keyword evidence="6 9" id="KW-1133">Transmembrane helix</keyword>
<feature type="transmembrane region" description="Helical" evidence="9">
    <location>
        <begin position="103"/>
        <end position="123"/>
    </location>
</feature>
<evidence type="ECO:0000256" key="6">
    <source>
        <dbReference type="ARBA" id="ARBA00022989"/>
    </source>
</evidence>
<dbReference type="Proteomes" id="UP000766570">
    <property type="component" value="Unassembled WGS sequence"/>
</dbReference>
<keyword evidence="11" id="KW-1185">Reference proteome</keyword>
<evidence type="ECO:0000256" key="9">
    <source>
        <dbReference type="SAM" id="Phobius"/>
    </source>
</evidence>